<dbReference type="AlphaFoldDB" id="A0A090N2V5"/>
<dbReference type="FunFam" id="3.10.20.30:FF:000003">
    <property type="entry name" value="Developmentally-regulated GTP-binding protein 1"/>
    <property type="match status" value="1"/>
</dbReference>
<dbReference type="GO" id="GO:0019003">
    <property type="term" value="F:GDP binding"/>
    <property type="evidence" value="ECO:0007669"/>
    <property type="project" value="UniProtKB-ARBA"/>
</dbReference>
<name>A0A090N2V5_OSTTA</name>
<protein>
    <submittedName>
        <fullName evidence="5 6">P-loop containing nucleoside triphosphate hydrolase</fullName>
    </submittedName>
</protein>
<dbReference type="InterPro" id="IPR027417">
    <property type="entry name" value="P-loop_NTPase"/>
</dbReference>
<dbReference type="PRINTS" id="PR00326">
    <property type="entry name" value="GTP1OBG"/>
</dbReference>
<dbReference type="InterPro" id="IPR006073">
    <property type="entry name" value="GTP-bd"/>
</dbReference>
<evidence type="ECO:0000313" key="7">
    <source>
        <dbReference type="Proteomes" id="UP000009170"/>
    </source>
</evidence>
<dbReference type="InParanoid" id="A0A090N2V5"/>
<dbReference type="PANTHER" id="PTHR43127">
    <property type="entry name" value="DEVELOPMENTALLY-REGULATED GTP-BINDING PROTEIN 2"/>
    <property type="match status" value="1"/>
</dbReference>
<accession>A0A090N2V5</accession>
<dbReference type="Proteomes" id="UP000009170">
    <property type="component" value="Unassembled WGS sequence"/>
</dbReference>
<dbReference type="InterPro" id="IPR012675">
    <property type="entry name" value="Beta-grasp_dom_sf"/>
</dbReference>
<dbReference type="SUPFAM" id="SSF81271">
    <property type="entry name" value="TGS-like"/>
    <property type="match status" value="1"/>
</dbReference>
<evidence type="ECO:0000256" key="2">
    <source>
        <dbReference type="ARBA" id="ARBA00023134"/>
    </source>
</evidence>
<dbReference type="PROSITE" id="PS51880">
    <property type="entry name" value="TGS"/>
    <property type="match status" value="1"/>
</dbReference>
<accession>A0A454XZX3</accession>
<dbReference type="EMBL" id="CAID01000001">
    <property type="protein sequence ID" value="CEF96898.1"/>
    <property type="molecule type" value="Genomic_DNA"/>
</dbReference>
<feature type="domain" description="OBG-type G" evidence="3">
    <location>
        <begin position="67"/>
        <end position="294"/>
    </location>
</feature>
<reference evidence="6" key="3">
    <citation type="submission" date="2017-04" db="EMBL/GenBank/DDBJ databases">
        <title>Population genomics of picophytoplankton unveils novel chromosome hypervariability.</title>
        <authorList>
            <consortium name="DOE Joint Genome Institute"/>
            <person name="Blanc-Mathieu R."/>
            <person name="Krasovec M."/>
            <person name="Hebrard M."/>
            <person name="Yau S."/>
            <person name="Desgranges E."/>
            <person name="Martin J."/>
            <person name="Schackwitz W."/>
            <person name="Kuo A."/>
            <person name="Salin G."/>
            <person name="Donnadieu C."/>
            <person name="Desdevises Y."/>
            <person name="Sanchez-Ferandin S."/>
            <person name="Moreau H."/>
            <person name="Rivals E."/>
            <person name="Grigoriev I.V."/>
            <person name="Grimsley N."/>
            <person name="Eyre-Walker A."/>
            <person name="Piganeau G."/>
        </authorList>
    </citation>
    <scope>NUCLEOTIDE SEQUENCE [LARGE SCALE GENOMIC DNA]</scope>
    <source>
        <strain evidence="6">RCC 1115</strain>
    </source>
</reference>
<dbReference type="FunFam" id="3.40.50.300:FF:000740">
    <property type="entry name" value="Putative GTP-binding protein 1"/>
    <property type="match status" value="1"/>
</dbReference>
<dbReference type="InterPro" id="IPR031662">
    <property type="entry name" value="GTP-binding_2"/>
</dbReference>
<feature type="domain" description="TGS" evidence="4">
    <location>
        <begin position="294"/>
        <end position="370"/>
    </location>
</feature>
<evidence type="ECO:0000259" key="4">
    <source>
        <dbReference type="PROSITE" id="PS51880"/>
    </source>
</evidence>
<accession>A0A1Y5HYP4</accession>
<dbReference type="OrthoDB" id="603at2759"/>
<keyword evidence="1" id="KW-0547">Nucleotide-binding</keyword>
<reference evidence="5 7" key="1">
    <citation type="journal article" date="2006" name="Proc. Natl. Acad. Sci. U.S.A.">
        <title>Genome analysis of the smallest free-living eukaryote Ostreococcus tauri unveils many unique features.</title>
        <authorList>
            <person name="Derelle E."/>
            <person name="Ferraz C."/>
            <person name="Rombauts S."/>
            <person name="Rouze P."/>
            <person name="Worden A.Z."/>
            <person name="Robbens S."/>
            <person name="Partensky F."/>
            <person name="Degroeve S."/>
            <person name="Echeynie S."/>
            <person name="Cooke R."/>
            <person name="Saeys Y."/>
            <person name="Wuyts J."/>
            <person name="Jabbari K."/>
            <person name="Bowler C."/>
            <person name="Panaud O."/>
            <person name="Piegu B."/>
            <person name="Ball S.G."/>
            <person name="Ral J.-P."/>
            <person name="Bouget F.-Y."/>
            <person name="Piganeau G."/>
            <person name="De Baets B."/>
            <person name="Picard A."/>
            <person name="Delseny M."/>
            <person name="Demaille J."/>
            <person name="Van de Peer Y."/>
            <person name="Moreau H."/>
        </authorList>
    </citation>
    <scope>NUCLEOTIDE SEQUENCE [LARGE SCALE GENOMIC DNA]</scope>
    <source>
        <strain evidence="5 7">OTTH0595</strain>
    </source>
</reference>
<dbReference type="CDD" id="cd01896">
    <property type="entry name" value="DRG"/>
    <property type="match status" value="1"/>
</dbReference>
<dbReference type="Gene3D" id="3.40.50.300">
    <property type="entry name" value="P-loop containing nucleotide triphosphate hydrolases"/>
    <property type="match status" value="2"/>
</dbReference>
<evidence type="ECO:0000313" key="5">
    <source>
        <dbReference type="EMBL" id="CEF96898.1"/>
    </source>
</evidence>
<dbReference type="CDD" id="cd17230">
    <property type="entry name" value="TGS_DRG1"/>
    <property type="match status" value="1"/>
</dbReference>
<dbReference type="STRING" id="70448.A0A090N2V5"/>
<organism evidence="5 7">
    <name type="scientific">Ostreococcus tauri</name>
    <name type="common">Marine green alga</name>
    <dbReference type="NCBI Taxonomy" id="70448"/>
    <lineage>
        <taxon>Eukaryota</taxon>
        <taxon>Viridiplantae</taxon>
        <taxon>Chlorophyta</taxon>
        <taxon>Mamiellophyceae</taxon>
        <taxon>Mamiellales</taxon>
        <taxon>Bathycoccaceae</taxon>
        <taxon>Ostreococcus</taxon>
    </lineage>
</organism>
<dbReference type="Pfam" id="PF02824">
    <property type="entry name" value="TGS"/>
    <property type="match status" value="1"/>
</dbReference>
<dbReference type="SUPFAM" id="SSF52540">
    <property type="entry name" value="P-loop containing nucleoside triphosphate hydrolases"/>
    <property type="match status" value="1"/>
</dbReference>
<dbReference type="Gene3D" id="3.10.20.30">
    <property type="match status" value="1"/>
</dbReference>
<dbReference type="InterPro" id="IPR004095">
    <property type="entry name" value="TGS"/>
</dbReference>
<dbReference type="GO" id="GO:0003924">
    <property type="term" value="F:GTPase activity"/>
    <property type="evidence" value="ECO:0007669"/>
    <property type="project" value="InterPro"/>
</dbReference>
<dbReference type="Pfam" id="PF01926">
    <property type="entry name" value="MMR_HSR1"/>
    <property type="match status" value="1"/>
</dbReference>
<dbReference type="EMBL" id="KZ155838">
    <property type="protein sequence ID" value="OUS42381.1"/>
    <property type="molecule type" value="Genomic_DNA"/>
</dbReference>
<evidence type="ECO:0000313" key="6">
    <source>
        <dbReference type="EMBL" id="OUS42381.1"/>
    </source>
</evidence>
<dbReference type="NCBIfam" id="TIGR00231">
    <property type="entry name" value="small_GTP"/>
    <property type="match status" value="1"/>
</dbReference>
<keyword evidence="2" id="KW-0342">GTP-binding</keyword>
<dbReference type="Pfam" id="PF16897">
    <property type="entry name" value="MMR_HSR1_Xtn"/>
    <property type="match status" value="1"/>
</dbReference>
<dbReference type="InterPro" id="IPR045001">
    <property type="entry name" value="DRG"/>
</dbReference>
<sequence length="374" mass="41671">MSATEIMEKIAVIELEISRTQKNKATATHLGSLRSKIAKLQRELIESSASKGGPKGEGFDVTKTGDCRVGLVGFPSVGKSTLLTKLTGVFSEAAAYEFTTLTCVPGVIKYRGARIQLLDLPGIIEGAKDNKGRGRQVISTARTCDVIIIVLDALKPFTHRKLIEHELEGVGIRLNKKPPAIVFNKKEKGGIAFSPNPNGPTTFLDEETVKAILAEYKIHNADVKLFDDCTDEDLIDVIEGNRIYTPAVYAVNKMDSVSLEELQLMDDMKHYVMTSSEKEWNLDGLLEKVWEYLDLIRVYTMPRGTTPNFDEPIILHKKACTVEDFCNKLHKTIIRTFKHALIWGTSSKHRPQRVGKDHVLEDEDVVQIQKAHGT</sequence>
<dbReference type="GO" id="GO:0005525">
    <property type="term" value="F:GTP binding"/>
    <property type="evidence" value="ECO:0007669"/>
    <property type="project" value="UniProtKB-KW"/>
</dbReference>
<reference evidence="5" key="2">
    <citation type="journal article" date="2014" name="BMC Genomics">
        <title>An improved genome of the model marine alga Ostreococcus tauri unfolds by assessing Illumina de novo assemblies.</title>
        <authorList>
            <person name="Blanc-Mathieu R."/>
            <person name="Verhelst B."/>
            <person name="Derelle E."/>
            <person name="Rombauts S."/>
            <person name="Bouget F.Y."/>
            <person name="Carre I."/>
            <person name="Chateau A."/>
            <person name="Eyre-Walker A."/>
            <person name="Grimsley N."/>
            <person name="Moreau H."/>
            <person name="Piegu B."/>
            <person name="Rivals E."/>
            <person name="Schackwitz W."/>
            <person name="Van de Peer Y."/>
            <person name="Piganeau G."/>
        </authorList>
    </citation>
    <scope>NUCLEOTIDE SEQUENCE</scope>
    <source>
        <strain evidence="5">RCC4221</strain>
    </source>
</reference>
<gene>
    <name evidence="6" type="ORF">BE221DRAFT_201216</name>
    <name evidence="5" type="ORF">OT_ostta01g06080</name>
</gene>
<dbReference type="PROSITE" id="PS51710">
    <property type="entry name" value="G_OBG"/>
    <property type="match status" value="1"/>
</dbReference>
<evidence type="ECO:0000256" key="1">
    <source>
        <dbReference type="ARBA" id="ARBA00022741"/>
    </source>
</evidence>
<dbReference type="FunCoup" id="A0A090N2V5">
    <property type="interactions" value="2120"/>
</dbReference>
<evidence type="ECO:0000259" key="3">
    <source>
        <dbReference type="PROSITE" id="PS51710"/>
    </source>
</evidence>
<dbReference type="InterPro" id="IPR012676">
    <property type="entry name" value="TGS-like"/>
</dbReference>
<keyword evidence="5" id="KW-0378">Hydrolase</keyword>
<dbReference type="InterPro" id="IPR005225">
    <property type="entry name" value="Small_GTP-bd"/>
</dbReference>
<proteinExistence type="predicted"/>
<dbReference type="InterPro" id="IPR031167">
    <property type="entry name" value="G_OBG"/>
</dbReference>
<dbReference type="Proteomes" id="UP000195557">
    <property type="component" value="Unassembled WGS sequence"/>
</dbReference>
<keyword evidence="7" id="KW-1185">Reference proteome</keyword>